<dbReference type="GO" id="GO:0050806">
    <property type="term" value="P:positive regulation of synaptic transmission"/>
    <property type="evidence" value="ECO:0007669"/>
    <property type="project" value="TreeGrafter"/>
</dbReference>
<accession>A0A671L9R8</accession>
<name>A0A671L9R8_9TELE</name>
<evidence type="ECO:0000256" key="16">
    <source>
        <dbReference type="ARBA" id="ARBA00023257"/>
    </source>
</evidence>
<dbReference type="InterPro" id="IPR015919">
    <property type="entry name" value="Cadherin-like_sf"/>
</dbReference>
<evidence type="ECO:0000313" key="25">
    <source>
        <dbReference type="Ensembl" id="ENSSANP00000016290.1"/>
    </source>
</evidence>
<evidence type="ECO:0000256" key="9">
    <source>
        <dbReference type="ARBA" id="ARBA00022837"/>
    </source>
</evidence>
<dbReference type="GO" id="GO:0045211">
    <property type="term" value="C:postsynaptic membrane"/>
    <property type="evidence" value="ECO:0007669"/>
    <property type="project" value="UniProtKB-SubCell"/>
</dbReference>
<dbReference type="GO" id="GO:0000139">
    <property type="term" value="C:Golgi membrane"/>
    <property type="evidence" value="ECO:0007669"/>
    <property type="project" value="UniProtKB-SubCell"/>
</dbReference>
<dbReference type="GO" id="GO:0051965">
    <property type="term" value="P:positive regulation of synapse assembly"/>
    <property type="evidence" value="ECO:0007669"/>
    <property type="project" value="TreeGrafter"/>
</dbReference>
<dbReference type="GO" id="GO:0005509">
    <property type="term" value="F:calcium ion binding"/>
    <property type="evidence" value="ECO:0007669"/>
    <property type="project" value="UniProtKB-UniRule"/>
</dbReference>
<evidence type="ECO:0000256" key="1">
    <source>
        <dbReference type="ARBA" id="ARBA00004115"/>
    </source>
</evidence>
<evidence type="ECO:0000256" key="12">
    <source>
        <dbReference type="ARBA" id="ARBA00023018"/>
    </source>
</evidence>
<dbReference type="FunFam" id="2.60.120.200:FF:000036">
    <property type="entry name" value="Calsyntenin 1"/>
    <property type="match status" value="1"/>
</dbReference>
<evidence type="ECO:0000256" key="2">
    <source>
        <dbReference type="ARBA" id="ARBA00004487"/>
    </source>
</evidence>
<evidence type="ECO:0000256" key="18">
    <source>
        <dbReference type="ARBA" id="ARBA00035006"/>
    </source>
</evidence>
<dbReference type="InterPro" id="IPR045588">
    <property type="entry name" value="CLSTN_C"/>
</dbReference>
<evidence type="ECO:0000259" key="24">
    <source>
        <dbReference type="PROSITE" id="PS50268"/>
    </source>
</evidence>
<feature type="transmembrane region" description="Helical" evidence="23">
    <location>
        <begin position="784"/>
        <end position="812"/>
    </location>
</feature>
<gene>
    <name evidence="25" type="primary">clstn1</name>
</gene>
<dbReference type="GO" id="GO:0043005">
    <property type="term" value="C:neuron projection"/>
    <property type="evidence" value="ECO:0007669"/>
    <property type="project" value="UniProtKB-SubCell"/>
</dbReference>
<reference evidence="25" key="1">
    <citation type="submission" date="2025-08" db="UniProtKB">
        <authorList>
            <consortium name="Ensembl"/>
        </authorList>
    </citation>
    <scope>IDENTIFICATION</scope>
</reference>
<evidence type="ECO:0000256" key="7">
    <source>
        <dbReference type="ARBA" id="ARBA00022737"/>
    </source>
</evidence>
<dbReference type="InterPro" id="IPR013320">
    <property type="entry name" value="ConA-like_dom_sf"/>
</dbReference>
<dbReference type="Pfam" id="PF00028">
    <property type="entry name" value="Cadherin"/>
    <property type="match status" value="1"/>
</dbReference>
<keyword evidence="16" id="KW-0628">Postsynaptic cell membrane</keyword>
<keyword evidence="15" id="KW-0325">Glycoprotein</keyword>
<evidence type="ECO:0000256" key="11">
    <source>
        <dbReference type="ARBA" id="ARBA00022989"/>
    </source>
</evidence>
<keyword evidence="9 21" id="KW-0106">Calcium</keyword>
<keyword evidence="11 23" id="KW-1133">Transmembrane helix</keyword>
<reference evidence="25" key="2">
    <citation type="submission" date="2025-09" db="UniProtKB">
        <authorList>
            <consortium name="Ensembl"/>
        </authorList>
    </citation>
    <scope>IDENTIFICATION</scope>
</reference>
<feature type="region of interest" description="Disordered" evidence="22">
    <location>
        <begin position="849"/>
        <end position="910"/>
    </location>
</feature>
<feature type="compositionally biased region" description="Acidic residues" evidence="22">
    <location>
        <begin position="858"/>
        <end position="893"/>
    </location>
</feature>
<evidence type="ECO:0000256" key="6">
    <source>
        <dbReference type="ARBA" id="ARBA00022729"/>
    </source>
</evidence>
<dbReference type="InterPro" id="IPR002126">
    <property type="entry name" value="Cadherin-like_dom"/>
</dbReference>
<keyword evidence="26" id="KW-1185">Reference proteome</keyword>
<keyword evidence="8" id="KW-0256">Endoplasmic reticulum</keyword>
<keyword evidence="14 23" id="KW-0472">Membrane</keyword>
<evidence type="ECO:0000256" key="4">
    <source>
        <dbReference type="ARBA" id="ARBA00022475"/>
    </source>
</evidence>
<sequence length="910" mass="102655">PINKHKPWIETTYHGIVTENDDKVLLDPPLIALDKDAPLRYAGEICGFRIHGQNVPFEAVVLDKSTGEGVIRAKDKLDCEMQKEHTFTIQAYDCGEGPDGSNMKKSHKATVHIQVNDVNEYSPVFKEKSYKATVIEGKKYDSILKVEAVDADCSFQFSQICSYEIVTPDVPFTIDKDGNIKNTEKLNYSKERLYKLTLTAYDCGKNRASEDVLVKINIKPTCKPSWQGFNKRIEYEPGTGSLALFPSMHLETCEEPITSIQASIMLETNHIGKGCDRDTYSEKSLHKLCGASAGTVELLPAPSNSANWTVGLPTDNGHDSDQVFEFNGTQAIKVPEGVVSTTLKEPFTISVWMRHGPGGREKETILCNSDKTEMNRHHYSLYVHNCRLVLLLRQEPTESENYKPAEFHWKLDQVCDKEWHHYVLNIEFPAVTLFVDGATFEPFLVTEDYPLHASKIETQLTIGGCWQGGSARMTQYFRGNLAGLMIRSGKLENKKVIDCLYTCKEGLDVQLPEEVASAVKVEFNPNQSSLSLEGDDIESFEKVMQHISYLNSRQFPTPGIRHLRVSTTVKCFNEETCISVPDTEGYVMVLQPEEPKISLSGIDHFARGAAEFESTEGVVSTLRFCSNLLTNGFCFLAVQETVVSEEIMHNLDTCEVIVVGDELNGDHESLEVDLAQIQQRALEMSSSNVGMVITGVNTMANYEQVLHLIRYRNWHTEALFDRKFKLVCSELNGRYISNEFKVEVWLTTHSNPMDHANNAMVQPQFINQVFFHPKYQMLICVHPLFTVVPSAATIVIVVCVSFLVFMIILGVFRIRAAHQHTMRDQENGKENEMDWDDSALTITVNPMETYEDQHSSEEEGDEEEEESEDGEEEDDITSAESDSSEDEGGEQEDQQGSTRQQQLEWDDSTY</sequence>
<keyword evidence="6" id="KW-0732">Signal</keyword>
<keyword evidence="7" id="KW-0677">Repeat</keyword>
<keyword evidence="4" id="KW-1003">Cell membrane</keyword>
<evidence type="ECO:0000256" key="15">
    <source>
        <dbReference type="ARBA" id="ARBA00023180"/>
    </source>
</evidence>
<dbReference type="PRINTS" id="PR00205">
    <property type="entry name" value="CADHERIN"/>
</dbReference>
<keyword evidence="5 23" id="KW-0812">Transmembrane</keyword>
<evidence type="ECO:0000256" key="14">
    <source>
        <dbReference type="ARBA" id="ARBA00023136"/>
    </source>
</evidence>
<keyword evidence="13" id="KW-0333">Golgi apparatus</keyword>
<dbReference type="SUPFAM" id="SSF49899">
    <property type="entry name" value="Concanavalin A-like lectins/glucanases"/>
    <property type="match status" value="1"/>
</dbReference>
<evidence type="ECO:0000256" key="10">
    <source>
        <dbReference type="ARBA" id="ARBA00022889"/>
    </source>
</evidence>
<dbReference type="PROSITE" id="PS50268">
    <property type="entry name" value="CADHERIN_2"/>
    <property type="match status" value="2"/>
</dbReference>
<dbReference type="Proteomes" id="UP000472260">
    <property type="component" value="Unassembled WGS sequence"/>
</dbReference>
<organism evidence="25 26">
    <name type="scientific">Sinocyclocheilus anshuiensis</name>
    <dbReference type="NCBI Taxonomy" id="1608454"/>
    <lineage>
        <taxon>Eukaryota</taxon>
        <taxon>Metazoa</taxon>
        <taxon>Chordata</taxon>
        <taxon>Craniata</taxon>
        <taxon>Vertebrata</taxon>
        <taxon>Euteleostomi</taxon>
        <taxon>Actinopterygii</taxon>
        <taxon>Neopterygii</taxon>
        <taxon>Teleostei</taxon>
        <taxon>Ostariophysi</taxon>
        <taxon>Cypriniformes</taxon>
        <taxon>Cyprinidae</taxon>
        <taxon>Cyprininae</taxon>
        <taxon>Sinocyclocheilus</taxon>
    </lineage>
</organism>
<dbReference type="GO" id="GO:0009986">
    <property type="term" value="C:cell surface"/>
    <property type="evidence" value="ECO:0007669"/>
    <property type="project" value="TreeGrafter"/>
</dbReference>
<dbReference type="SMART" id="SM00112">
    <property type="entry name" value="CA"/>
    <property type="match status" value="2"/>
</dbReference>
<evidence type="ECO:0000256" key="13">
    <source>
        <dbReference type="ARBA" id="ARBA00023034"/>
    </source>
</evidence>
<dbReference type="SUPFAM" id="SSF49313">
    <property type="entry name" value="Cadherin-like"/>
    <property type="match status" value="2"/>
</dbReference>
<evidence type="ECO:0000256" key="21">
    <source>
        <dbReference type="PROSITE-ProRule" id="PRU00043"/>
    </source>
</evidence>
<evidence type="ECO:0000256" key="17">
    <source>
        <dbReference type="ARBA" id="ARBA00023273"/>
    </source>
</evidence>
<comment type="subcellular location">
    <subcellularLocation>
        <location evidence="2">Cell projection</location>
        <location evidence="2">Neuron projection</location>
    </subcellularLocation>
    <subcellularLocation>
        <location evidence="1">Endoplasmic reticulum membrane</location>
        <topology evidence="1">Single-pass type I membrane protein</topology>
    </subcellularLocation>
    <subcellularLocation>
        <location evidence="3">Golgi apparatus membrane</location>
        <topology evidence="3">Single-pass type I membrane protein</topology>
    </subcellularLocation>
    <subcellularLocation>
        <location evidence="18">Postsynaptic cell membrane</location>
        <topology evidence="18">Single-pass type I membrane protein</topology>
    </subcellularLocation>
</comment>
<evidence type="ECO:0000256" key="23">
    <source>
        <dbReference type="SAM" id="Phobius"/>
    </source>
</evidence>
<evidence type="ECO:0000256" key="3">
    <source>
        <dbReference type="ARBA" id="ARBA00004614"/>
    </source>
</evidence>
<dbReference type="CDD" id="cd11304">
    <property type="entry name" value="Cadherin_repeat"/>
    <property type="match status" value="2"/>
</dbReference>
<evidence type="ECO:0000256" key="5">
    <source>
        <dbReference type="ARBA" id="ARBA00022692"/>
    </source>
</evidence>
<dbReference type="Gene3D" id="2.60.40.60">
    <property type="entry name" value="Cadherins"/>
    <property type="match status" value="2"/>
</dbReference>
<keyword evidence="17" id="KW-0966">Cell projection</keyword>
<dbReference type="Ensembl" id="ENSSANT00000017391.1">
    <property type="protein sequence ID" value="ENSSANP00000016290.1"/>
    <property type="gene ID" value="ENSSANG00000007695.1"/>
</dbReference>
<evidence type="ECO:0000256" key="8">
    <source>
        <dbReference type="ARBA" id="ARBA00022824"/>
    </source>
</evidence>
<evidence type="ECO:0000256" key="22">
    <source>
        <dbReference type="SAM" id="MobiDB-lite"/>
    </source>
</evidence>
<keyword evidence="10" id="KW-0130">Cell adhesion</keyword>
<dbReference type="FunFam" id="2.60.40.60:FF:000062">
    <property type="entry name" value="Calsyntenin 3"/>
    <property type="match status" value="1"/>
</dbReference>
<evidence type="ECO:0000256" key="20">
    <source>
        <dbReference type="ARBA" id="ARBA00069678"/>
    </source>
</evidence>
<dbReference type="Pfam" id="PF19699">
    <property type="entry name" value="CLSTN_C"/>
    <property type="match status" value="1"/>
</dbReference>
<dbReference type="GO" id="GO:0005789">
    <property type="term" value="C:endoplasmic reticulum membrane"/>
    <property type="evidence" value="ECO:0007669"/>
    <property type="project" value="UniProtKB-SubCell"/>
</dbReference>
<feature type="domain" description="Cadherin" evidence="24">
    <location>
        <begin position="126"/>
        <end position="226"/>
    </location>
</feature>
<dbReference type="PANTHER" id="PTHR14139">
    <property type="entry name" value="CALSYNTENIN"/>
    <property type="match status" value="1"/>
</dbReference>
<evidence type="ECO:0000256" key="19">
    <source>
        <dbReference type="ARBA" id="ARBA00035015"/>
    </source>
</evidence>
<dbReference type="FunFam" id="2.60.40.60:FF:000025">
    <property type="entry name" value="Calsyntenin 1"/>
    <property type="match status" value="1"/>
</dbReference>
<evidence type="ECO:0000313" key="26">
    <source>
        <dbReference type="Proteomes" id="UP000472260"/>
    </source>
</evidence>
<dbReference type="Gene3D" id="2.60.120.200">
    <property type="match status" value="1"/>
</dbReference>
<comment type="similarity">
    <text evidence="19">Belongs to the calsyntenin family.</text>
</comment>
<dbReference type="GO" id="GO:0007156">
    <property type="term" value="P:homophilic cell adhesion via plasma membrane adhesion molecules"/>
    <property type="evidence" value="ECO:0007669"/>
    <property type="project" value="InterPro"/>
</dbReference>
<feature type="domain" description="Cadherin" evidence="24">
    <location>
        <begin position="9"/>
        <end position="125"/>
    </location>
</feature>
<keyword evidence="12" id="KW-0770">Synapse</keyword>
<dbReference type="PANTHER" id="PTHR14139:SF4">
    <property type="entry name" value="CALSYNTENIN-1"/>
    <property type="match status" value="1"/>
</dbReference>
<protein>
    <recommendedName>
        <fullName evidence="20">Calsyntenin-1</fullName>
    </recommendedName>
</protein>
<dbReference type="AlphaFoldDB" id="A0A671L9R8"/>
<proteinExistence type="inferred from homology"/>